<keyword evidence="3" id="KW-1185">Reference proteome</keyword>
<name>A0A3P8GI55_9TREM</name>
<evidence type="ECO:0000256" key="1">
    <source>
        <dbReference type="SAM" id="MobiDB-lite"/>
    </source>
</evidence>
<dbReference type="EMBL" id="UZAN01051038">
    <property type="protein sequence ID" value="VDP88647.1"/>
    <property type="molecule type" value="Genomic_DNA"/>
</dbReference>
<evidence type="ECO:0000313" key="2">
    <source>
        <dbReference type="EMBL" id="VDP88647.1"/>
    </source>
</evidence>
<dbReference type="Proteomes" id="UP000272942">
    <property type="component" value="Unassembled WGS sequence"/>
</dbReference>
<gene>
    <name evidence="2" type="ORF">ECPE_LOCUS11551</name>
</gene>
<dbReference type="OrthoDB" id="411372at2759"/>
<protein>
    <submittedName>
        <fullName evidence="2">Uncharacterized protein</fullName>
    </submittedName>
</protein>
<feature type="region of interest" description="Disordered" evidence="1">
    <location>
        <begin position="69"/>
        <end position="102"/>
    </location>
</feature>
<dbReference type="AlphaFoldDB" id="A0A3P8GI55"/>
<reference evidence="2 3" key="1">
    <citation type="submission" date="2018-11" db="EMBL/GenBank/DDBJ databases">
        <authorList>
            <consortium name="Pathogen Informatics"/>
        </authorList>
    </citation>
    <scope>NUCLEOTIDE SEQUENCE [LARGE SCALE GENOMIC DNA]</scope>
    <source>
        <strain evidence="2 3">Egypt</strain>
    </source>
</reference>
<evidence type="ECO:0000313" key="3">
    <source>
        <dbReference type="Proteomes" id="UP000272942"/>
    </source>
</evidence>
<sequence>MNVVPLKPASVAATNPIPWRLIPLDMSVKIPYPLMQLPIDGLPHRFEDPRLRGQLTAFRAHLKPTVQLDEIGGPNAKTTEVDSQSEPIDQTPSEIQKTEPAQRRPFKLQLNEMASTFSASSFTPVTSTNRSGDRSYLDDPRFRRRRIVTCAAAPTAAQDTVTTSVSDNLVDHEKNNPCEVHS</sequence>
<accession>A0A3P8GI55</accession>
<proteinExistence type="predicted"/>
<organism evidence="2 3">
    <name type="scientific">Echinostoma caproni</name>
    <dbReference type="NCBI Taxonomy" id="27848"/>
    <lineage>
        <taxon>Eukaryota</taxon>
        <taxon>Metazoa</taxon>
        <taxon>Spiralia</taxon>
        <taxon>Lophotrochozoa</taxon>
        <taxon>Platyhelminthes</taxon>
        <taxon>Trematoda</taxon>
        <taxon>Digenea</taxon>
        <taxon>Plagiorchiida</taxon>
        <taxon>Echinostomata</taxon>
        <taxon>Echinostomatoidea</taxon>
        <taxon>Echinostomatidae</taxon>
        <taxon>Echinostoma</taxon>
    </lineage>
</organism>
<feature type="compositionally biased region" description="Polar residues" evidence="1">
    <location>
        <begin position="76"/>
        <end position="95"/>
    </location>
</feature>